<keyword evidence="9" id="KW-0966">Cell projection</keyword>
<dbReference type="Pfam" id="PF13861">
    <property type="entry name" value="FLgD_tudor"/>
    <property type="match status" value="1"/>
</dbReference>
<protein>
    <recommendedName>
        <fullName evidence="2 5">Basal-body rod modification protein FlgD</fullName>
    </recommendedName>
</protein>
<feature type="domain" description="FlgD Tudor-like" evidence="8">
    <location>
        <begin position="85"/>
        <end position="216"/>
    </location>
</feature>
<evidence type="ECO:0000256" key="1">
    <source>
        <dbReference type="ARBA" id="ARBA00010577"/>
    </source>
</evidence>
<keyword evidence="9" id="KW-0969">Cilium</keyword>
<proteinExistence type="inferred from homology"/>
<dbReference type="InterPro" id="IPR005648">
    <property type="entry name" value="FlgD"/>
</dbReference>
<dbReference type="EMBL" id="JAAIKB010000005">
    <property type="protein sequence ID" value="NGM21325.1"/>
    <property type="molecule type" value="Genomic_DNA"/>
</dbReference>
<dbReference type="InterPro" id="IPR025963">
    <property type="entry name" value="FLgD_Tudor"/>
</dbReference>
<gene>
    <name evidence="9" type="ORF">G3576_14980</name>
</gene>
<keyword evidence="9" id="KW-0282">Flagellum</keyword>
<keyword evidence="10" id="KW-1185">Reference proteome</keyword>
<dbReference type="Proteomes" id="UP000475385">
    <property type="component" value="Unassembled WGS sequence"/>
</dbReference>
<dbReference type="AlphaFoldDB" id="A0A6M1LLU6"/>
<dbReference type="RefSeq" id="WP_164695222.1">
    <property type="nucleotide sequence ID" value="NZ_JAAIKB010000005.1"/>
</dbReference>
<evidence type="ECO:0000256" key="2">
    <source>
        <dbReference type="ARBA" id="ARBA00016013"/>
    </source>
</evidence>
<organism evidence="9 10">
    <name type="scientific">Falsiroseomonas algicola</name>
    <dbReference type="NCBI Taxonomy" id="2716930"/>
    <lineage>
        <taxon>Bacteria</taxon>
        <taxon>Pseudomonadati</taxon>
        <taxon>Pseudomonadota</taxon>
        <taxon>Alphaproteobacteria</taxon>
        <taxon>Acetobacterales</taxon>
        <taxon>Roseomonadaceae</taxon>
        <taxon>Falsiroseomonas</taxon>
    </lineage>
</organism>
<accession>A0A6M1LLU6</accession>
<keyword evidence="3 5" id="KW-1005">Bacterial flagellum biogenesis</keyword>
<evidence type="ECO:0000259" key="7">
    <source>
        <dbReference type="Pfam" id="PF13860"/>
    </source>
</evidence>
<evidence type="ECO:0000256" key="6">
    <source>
        <dbReference type="SAM" id="MobiDB-lite"/>
    </source>
</evidence>
<sequence length="222" mass="23292">MSGSITATTSRTTSGTAATANSNRLSSDLNTFLRLLTTQLQNQDPTQPMDANQLTQQLVQFSTVEQQMNTNSTLQSLLSLQQAGQLGQAASLVGNRVTVASDRLPLQNGGATVNLPAAGAARSARIEIRDTTGNLVRSQTVALGTAAGSWQWDGKDTRGRQRDDGSYRLTVTGLASDGGRVDIDHTVTATVTGATRVDGAVTLKMGAVNVGYDAIRDIVATR</sequence>
<feature type="region of interest" description="Disordered" evidence="6">
    <location>
        <begin position="1"/>
        <end position="22"/>
    </location>
</feature>
<comment type="similarity">
    <text evidence="1 5">Belongs to the FlgD family.</text>
</comment>
<name>A0A6M1LLU6_9PROT</name>
<evidence type="ECO:0000313" key="10">
    <source>
        <dbReference type="Proteomes" id="UP000475385"/>
    </source>
</evidence>
<reference evidence="9 10" key="1">
    <citation type="submission" date="2020-03" db="EMBL/GenBank/DDBJ databases">
        <title>Roseomonas stagni sp. nov., isolated from pond water in Japan.</title>
        <authorList>
            <person name="Furuhata K."/>
            <person name="Miyamoto H."/>
            <person name="Goto K."/>
        </authorList>
    </citation>
    <scope>NUCLEOTIDE SEQUENCE [LARGE SCALE GENOMIC DNA]</scope>
    <source>
        <strain evidence="9 10">PeD5</strain>
    </source>
</reference>
<comment type="caution">
    <text evidence="9">The sequence shown here is derived from an EMBL/GenBank/DDBJ whole genome shotgun (WGS) entry which is preliminary data.</text>
</comment>
<evidence type="ECO:0000259" key="8">
    <source>
        <dbReference type="Pfam" id="PF13861"/>
    </source>
</evidence>
<evidence type="ECO:0000256" key="5">
    <source>
        <dbReference type="RuleBase" id="RU362076"/>
    </source>
</evidence>
<dbReference type="Gene3D" id="2.60.40.4070">
    <property type="match status" value="1"/>
</dbReference>
<evidence type="ECO:0000313" key="9">
    <source>
        <dbReference type="EMBL" id="NGM21325.1"/>
    </source>
</evidence>
<dbReference type="Pfam" id="PF03963">
    <property type="entry name" value="FlgD"/>
    <property type="match status" value="1"/>
</dbReference>
<dbReference type="Pfam" id="PF13860">
    <property type="entry name" value="FlgD_ig"/>
    <property type="match status" value="1"/>
</dbReference>
<dbReference type="GO" id="GO:0044781">
    <property type="term" value="P:bacterial-type flagellum organization"/>
    <property type="evidence" value="ECO:0007669"/>
    <property type="project" value="UniProtKB-UniRule"/>
</dbReference>
<evidence type="ECO:0000256" key="4">
    <source>
        <dbReference type="ARBA" id="ARBA00024746"/>
    </source>
</evidence>
<dbReference type="Gene3D" id="2.30.30.910">
    <property type="match status" value="1"/>
</dbReference>
<evidence type="ECO:0000256" key="3">
    <source>
        <dbReference type="ARBA" id="ARBA00022795"/>
    </source>
</evidence>
<comment type="function">
    <text evidence="4 5">Required for flagellar hook formation. May act as a scaffolding protein.</text>
</comment>
<feature type="domain" description="FlgD/Vpr Ig-like" evidence="7">
    <location>
        <begin position="107"/>
        <end position="174"/>
    </location>
</feature>
<dbReference type="InterPro" id="IPR025965">
    <property type="entry name" value="FlgD/Vpr_Ig-like"/>
</dbReference>